<dbReference type="PROSITE" id="PS51186">
    <property type="entry name" value="GNAT"/>
    <property type="match status" value="1"/>
</dbReference>
<sequence>MNIRIVPATPRDAATVASMVEALTREICAVLKDDTQFNHDVTMTEALCRRWIEEGIYTVLLAYVDGEKLPVGVAAIAQTHALYAEGKIGVIQECYVVPAWRNGAVGSALLNAAFTLAPQKGWVCMELCTPPLPEFARSLHFYQQHGFKPVGGRKMRRRSAPDL</sequence>
<feature type="domain" description="N-acetyltransferase" evidence="1">
    <location>
        <begin position="3"/>
        <end position="163"/>
    </location>
</feature>
<dbReference type="Proteomes" id="UP000290637">
    <property type="component" value="Chromosome"/>
</dbReference>
<keyword evidence="2" id="KW-0808">Transferase</keyword>
<dbReference type="InterPro" id="IPR000182">
    <property type="entry name" value="GNAT_dom"/>
</dbReference>
<evidence type="ECO:0000313" key="2">
    <source>
        <dbReference type="EMBL" id="QBE66619.1"/>
    </source>
</evidence>
<dbReference type="KEGG" id="plue:EWM63_29635"/>
<evidence type="ECO:0000313" key="3">
    <source>
        <dbReference type="Proteomes" id="UP000290637"/>
    </source>
</evidence>
<name>A0A4P6L4T9_9BURK</name>
<protein>
    <submittedName>
        <fullName evidence="2">GNAT family N-acetyltransferase</fullName>
    </submittedName>
</protein>
<dbReference type="CDD" id="cd04301">
    <property type="entry name" value="NAT_SF"/>
    <property type="match status" value="1"/>
</dbReference>
<proteinExistence type="predicted"/>
<reference evidence="2 3" key="1">
    <citation type="submission" date="2019-02" db="EMBL/GenBank/DDBJ databases">
        <title>Draft Genome Sequences of Six Type Strains of the Genus Massilia.</title>
        <authorList>
            <person name="Miess H."/>
            <person name="Frediansyhah A."/>
            <person name="Gross H."/>
        </authorList>
    </citation>
    <scope>NUCLEOTIDE SEQUENCE [LARGE SCALE GENOMIC DNA]</scope>
    <source>
        <strain evidence="2 3">DSM 17473</strain>
    </source>
</reference>
<dbReference type="EMBL" id="CP035913">
    <property type="protein sequence ID" value="QBE66619.1"/>
    <property type="molecule type" value="Genomic_DNA"/>
</dbReference>
<accession>A0A4P6L4T9</accession>
<organism evidence="2 3">
    <name type="scientific">Pseudoduganella lutea</name>
    <dbReference type="NCBI Taxonomy" id="321985"/>
    <lineage>
        <taxon>Bacteria</taxon>
        <taxon>Pseudomonadati</taxon>
        <taxon>Pseudomonadota</taxon>
        <taxon>Betaproteobacteria</taxon>
        <taxon>Burkholderiales</taxon>
        <taxon>Oxalobacteraceae</taxon>
        <taxon>Telluria group</taxon>
        <taxon>Pseudoduganella</taxon>
    </lineage>
</organism>
<dbReference type="GO" id="GO:0016747">
    <property type="term" value="F:acyltransferase activity, transferring groups other than amino-acyl groups"/>
    <property type="evidence" value="ECO:0007669"/>
    <property type="project" value="InterPro"/>
</dbReference>
<dbReference type="SUPFAM" id="SSF55729">
    <property type="entry name" value="Acyl-CoA N-acyltransferases (Nat)"/>
    <property type="match status" value="1"/>
</dbReference>
<dbReference type="OrthoDB" id="9789605at2"/>
<dbReference type="Pfam" id="PF00583">
    <property type="entry name" value="Acetyltransf_1"/>
    <property type="match status" value="1"/>
</dbReference>
<dbReference type="InterPro" id="IPR016181">
    <property type="entry name" value="Acyl_CoA_acyltransferase"/>
</dbReference>
<dbReference type="Gene3D" id="3.40.630.30">
    <property type="match status" value="1"/>
</dbReference>
<dbReference type="AlphaFoldDB" id="A0A4P6L4T9"/>
<evidence type="ECO:0000259" key="1">
    <source>
        <dbReference type="PROSITE" id="PS51186"/>
    </source>
</evidence>
<dbReference type="RefSeq" id="WP_130189726.1">
    <property type="nucleotide sequence ID" value="NZ_CP035913.1"/>
</dbReference>
<keyword evidence="3" id="KW-1185">Reference proteome</keyword>
<gene>
    <name evidence="2" type="ORF">EWM63_29635</name>
</gene>